<evidence type="ECO:0000256" key="6">
    <source>
        <dbReference type="ARBA" id="ARBA00022989"/>
    </source>
</evidence>
<keyword evidence="7 8" id="KW-0472">Membrane</keyword>
<dbReference type="InterPro" id="IPR019127">
    <property type="entry name" value="Exosortase"/>
</dbReference>
<keyword evidence="2" id="KW-1003">Cell membrane</keyword>
<dbReference type="InterPro" id="IPR026323">
    <property type="entry name" value="Exosortase-related_prot_XrtF"/>
</dbReference>
<dbReference type="Pfam" id="PF09721">
    <property type="entry name" value="Exosortase_EpsH"/>
    <property type="match status" value="1"/>
</dbReference>
<keyword evidence="5" id="KW-0378">Hydrolase</keyword>
<gene>
    <name evidence="9" type="primary">xrtF</name>
    <name evidence="9" type="ORF">WMW71_09195</name>
</gene>
<keyword evidence="4 8" id="KW-0812">Transmembrane</keyword>
<reference evidence="9 10" key="1">
    <citation type="submission" date="2024-04" db="EMBL/GenBank/DDBJ databases">
        <title>draft genome sequnece of Flavobacterium buctense JCM 30750.</title>
        <authorList>
            <person name="Kim D.-U."/>
        </authorList>
    </citation>
    <scope>NUCLEOTIDE SEQUENCE [LARGE SCALE GENOMIC DNA]</scope>
    <source>
        <strain evidence="9 10">JCM 30750</strain>
    </source>
</reference>
<dbReference type="NCBIfam" id="TIGR04178">
    <property type="entry name" value="exo_archaeo"/>
    <property type="match status" value="1"/>
</dbReference>
<name>A0ABU9E3J7_9FLAO</name>
<evidence type="ECO:0000256" key="3">
    <source>
        <dbReference type="ARBA" id="ARBA00022670"/>
    </source>
</evidence>
<dbReference type="InterPro" id="IPR026392">
    <property type="entry name" value="Exo/Archaeosortase_dom"/>
</dbReference>
<evidence type="ECO:0000313" key="10">
    <source>
        <dbReference type="Proteomes" id="UP001491349"/>
    </source>
</evidence>
<keyword evidence="10" id="KW-1185">Reference proteome</keyword>
<sequence>MKNLLQQYKPFLLFLGKFLLTYLLLTIIYQSYLSRFDASKNEVDSFSQLVANQTKSVLTLFDTETYIESHPTEPSIKIIYKGQYISRIIEGCNALSVIILFISFVIAFTGKWKKTLLFILLGSVLIHVLNIARIALLCIALYSFPEYEHILHGVVFPLVIYGIVFLLWVIWVNKFSLHATVATKK</sequence>
<feature type="transmembrane region" description="Helical" evidence="8">
    <location>
        <begin position="150"/>
        <end position="171"/>
    </location>
</feature>
<dbReference type="EMBL" id="JBBPCB010000005">
    <property type="protein sequence ID" value="MEK8180514.1"/>
    <property type="molecule type" value="Genomic_DNA"/>
</dbReference>
<accession>A0ABU9E3J7</accession>
<evidence type="ECO:0000256" key="2">
    <source>
        <dbReference type="ARBA" id="ARBA00022475"/>
    </source>
</evidence>
<keyword evidence="3" id="KW-0645">Protease</keyword>
<feature type="transmembrane region" description="Helical" evidence="8">
    <location>
        <begin position="88"/>
        <end position="109"/>
    </location>
</feature>
<evidence type="ECO:0000256" key="8">
    <source>
        <dbReference type="SAM" id="Phobius"/>
    </source>
</evidence>
<dbReference type="Proteomes" id="UP001491349">
    <property type="component" value="Unassembled WGS sequence"/>
</dbReference>
<evidence type="ECO:0000256" key="5">
    <source>
        <dbReference type="ARBA" id="ARBA00022801"/>
    </source>
</evidence>
<protein>
    <submittedName>
        <fullName evidence="9">Exosortase family protein XrtF</fullName>
    </submittedName>
</protein>
<evidence type="ECO:0000256" key="7">
    <source>
        <dbReference type="ARBA" id="ARBA00023136"/>
    </source>
</evidence>
<evidence type="ECO:0000256" key="1">
    <source>
        <dbReference type="ARBA" id="ARBA00004651"/>
    </source>
</evidence>
<comment type="subcellular location">
    <subcellularLocation>
        <location evidence="1">Cell membrane</location>
        <topology evidence="1">Multi-pass membrane protein</topology>
    </subcellularLocation>
</comment>
<comment type="caution">
    <text evidence="9">The sequence shown here is derived from an EMBL/GenBank/DDBJ whole genome shotgun (WGS) entry which is preliminary data.</text>
</comment>
<feature type="transmembrane region" description="Helical" evidence="8">
    <location>
        <begin position="12"/>
        <end position="32"/>
    </location>
</feature>
<proteinExistence type="predicted"/>
<dbReference type="NCBIfam" id="TIGR04128">
    <property type="entry name" value="exoso_Fjoh_1448"/>
    <property type="match status" value="1"/>
</dbReference>
<dbReference type="RefSeq" id="WP_187659743.1">
    <property type="nucleotide sequence ID" value="NZ_JACTAB010000002.1"/>
</dbReference>
<organism evidence="9 10">
    <name type="scientific">Flavobacterium buctense</name>
    <dbReference type="NCBI Taxonomy" id="1648146"/>
    <lineage>
        <taxon>Bacteria</taxon>
        <taxon>Pseudomonadati</taxon>
        <taxon>Bacteroidota</taxon>
        <taxon>Flavobacteriia</taxon>
        <taxon>Flavobacteriales</taxon>
        <taxon>Flavobacteriaceae</taxon>
        <taxon>Flavobacterium</taxon>
    </lineage>
</organism>
<keyword evidence="6 8" id="KW-1133">Transmembrane helix</keyword>
<evidence type="ECO:0000256" key="4">
    <source>
        <dbReference type="ARBA" id="ARBA00022692"/>
    </source>
</evidence>
<feature type="transmembrane region" description="Helical" evidence="8">
    <location>
        <begin position="116"/>
        <end position="144"/>
    </location>
</feature>
<evidence type="ECO:0000313" key="9">
    <source>
        <dbReference type="EMBL" id="MEK8180514.1"/>
    </source>
</evidence>